<evidence type="ECO:0000313" key="3">
    <source>
        <dbReference type="Proteomes" id="UP001485043"/>
    </source>
</evidence>
<name>A0AAW1SYE3_9CHLO</name>
<sequence length="352" mass="36677">MGLWRLLDGLPVASISGHRPLVVRMQPALQAVGRHGLHSDPLPSMLQGAQGGTLSSMPRTVTPPSFPSWDAVQSANSSPTLGAWPGLVAPQQPLSSLQATGLELAELPLPAVNLSNRLNPNNVHFDTALAARYKRMGKAEKEALWAADRLQQQQASLTNLDMLGVHLEPTGGSLESQLGRLRQELFLAQQQAQAVGGSSGSMSLPADIAQRAALLLNPSAQLSPLTRSLLGGLMDQQVHAQAQGQQQLQPTPSSLDHQAAQLLSSMGSADLASLLSRRDLAAPVQTGSETTGQPGGGAVACSLRAAEPLPAGRRCALRKRDPAAAAGADAAAQPSCEWPGPAELGPSAYWHG</sequence>
<organism evidence="2 3">
    <name type="scientific">Apatococcus fuscideae</name>
    <dbReference type="NCBI Taxonomy" id="2026836"/>
    <lineage>
        <taxon>Eukaryota</taxon>
        <taxon>Viridiplantae</taxon>
        <taxon>Chlorophyta</taxon>
        <taxon>core chlorophytes</taxon>
        <taxon>Trebouxiophyceae</taxon>
        <taxon>Chlorellales</taxon>
        <taxon>Chlorellaceae</taxon>
        <taxon>Apatococcus</taxon>
    </lineage>
</organism>
<comment type="caution">
    <text evidence="2">The sequence shown here is derived from an EMBL/GenBank/DDBJ whole genome shotgun (WGS) entry which is preliminary data.</text>
</comment>
<gene>
    <name evidence="2" type="ORF">WJX84_010917</name>
</gene>
<feature type="region of interest" description="Disordered" evidence="1">
    <location>
        <begin position="326"/>
        <end position="352"/>
    </location>
</feature>
<reference evidence="2 3" key="1">
    <citation type="journal article" date="2024" name="Nat. Commun.">
        <title>Phylogenomics reveals the evolutionary origins of lichenization in chlorophyte algae.</title>
        <authorList>
            <person name="Puginier C."/>
            <person name="Libourel C."/>
            <person name="Otte J."/>
            <person name="Skaloud P."/>
            <person name="Haon M."/>
            <person name="Grisel S."/>
            <person name="Petersen M."/>
            <person name="Berrin J.G."/>
            <person name="Delaux P.M."/>
            <person name="Dal Grande F."/>
            <person name="Keller J."/>
        </authorList>
    </citation>
    <scope>NUCLEOTIDE SEQUENCE [LARGE SCALE GENOMIC DNA]</scope>
    <source>
        <strain evidence="2 3">SAG 2523</strain>
    </source>
</reference>
<dbReference type="Proteomes" id="UP001485043">
    <property type="component" value="Unassembled WGS sequence"/>
</dbReference>
<dbReference type="EMBL" id="JALJOV010000749">
    <property type="protein sequence ID" value="KAK9861500.1"/>
    <property type="molecule type" value="Genomic_DNA"/>
</dbReference>
<evidence type="ECO:0000256" key="1">
    <source>
        <dbReference type="SAM" id="MobiDB-lite"/>
    </source>
</evidence>
<protein>
    <submittedName>
        <fullName evidence="2">Uncharacterized protein</fullName>
    </submittedName>
</protein>
<keyword evidence="3" id="KW-1185">Reference proteome</keyword>
<dbReference type="AlphaFoldDB" id="A0AAW1SYE3"/>
<accession>A0AAW1SYE3</accession>
<evidence type="ECO:0000313" key="2">
    <source>
        <dbReference type="EMBL" id="KAK9861500.1"/>
    </source>
</evidence>
<proteinExistence type="predicted"/>